<reference evidence="2" key="2">
    <citation type="submission" date="2025-08" db="UniProtKB">
        <authorList>
            <consortium name="Ensembl"/>
        </authorList>
    </citation>
    <scope>IDENTIFICATION</scope>
</reference>
<dbReference type="PANTHER" id="PTHR14972">
    <property type="entry name" value="AGAP011572-PA"/>
    <property type="match status" value="1"/>
</dbReference>
<dbReference type="PANTHER" id="PTHR14972:SF6">
    <property type="entry name" value="PROTEIN FAM117B"/>
    <property type="match status" value="1"/>
</dbReference>
<evidence type="ECO:0000313" key="3">
    <source>
        <dbReference type="Proteomes" id="UP000694680"/>
    </source>
</evidence>
<proteinExistence type="predicted"/>
<protein>
    <submittedName>
        <fullName evidence="2">Uncharacterized protein</fullName>
    </submittedName>
</protein>
<evidence type="ECO:0000313" key="2">
    <source>
        <dbReference type="Ensembl" id="ENSGWIP00000020741.1"/>
    </source>
</evidence>
<dbReference type="Ensembl" id="ENSGWIT00000022779.1">
    <property type="protein sequence ID" value="ENSGWIP00000020741.1"/>
    <property type="gene ID" value="ENSGWIG00000011228.1"/>
</dbReference>
<dbReference type="Proteomes" id="UP000694680">
    <property type="component" value="Chromosome 2"/>
</dbReference>
<organism evidence="2 3">
    <name type="scientific">Gouania willdenowi</name>
    <name type="common">Blunt-snouted clingfish</name>
    <name type="synonym">Lepadogaster willdenowi</name>
    <dbReference type="NCBI Taxonomy" id="441366"/>
    <lineage>
        <taxon>Eukaryota</taxon>
        <taxon>Metazoa</taxon>
        <taxon>Chordata</taxon>
        <taxon>Craniata</taxon>
        <taxon>Vertebrata</taxon>
        <taxon>Euteleostomi</taxon>
        <taxon>Actinopterygii</taxon>
        <taxon>Neopterygii</taxon>
        <taxon>Teleostei</taxon>
        <taxon>Neoteleostei</taxon>
        <taxon>Acanthomorphata</taxon>
        <taxon>Ovalentaria</taxon>
        <taxon>Blenniimorphae</taxon>
        <taxon>Blenniiformes</taxon>
        <taxon>Gobiesocoidei</taxon>
        <taxon>Gobiesocidae</taxon>
        <taxon>Gobiesocinae</taxon>
        <taxon>Gouania</taxon>
    </lineage>
</organism>
<keyword evidence="3" id="KW-1185">Reference proteome</keyword>
<sequence length="102" mass="11262">MSSSIGPYNDILIRFIPNKTVLFPCVSRPKPPEMIPPFLCPDRNKVNFIPNSGSAFCLVSILKPLLPAPELTFRPGMALRSHSPSLVPLSTQPCLLEEPESF</sequence>
<keyword evidence="1" id="KW-0597">Phosphoprotein</keyword>
<reference evidence="2" key="3">
    <citation type="submission" date="2025-09" db="UniProtKB">
        <authorList>
            <consortium name="Ensembl"/>
        </authorList>
    </citation>
    <scope>IDENTIFICATION</scope>
</reference>
<dbReference type="Pfam" id="PF15388">
    <property type="entry name" value="FAM117"/>
    <property type="match status" value="1"/>
</dbReference>
<name>A0A8C5EGS3_GOUWI</name>
<accession>A0A8C5EGS3</accession>
<dbReference type="AlphaFoldDB" id="A0A8C5EGS3"/>
<reference evidence="2" key="1">
    <citation type="submission" date="2020-06" db="EMBL/GenBank/DDBJ databases">
        <authorList>
            <consortium name="Wellcome Sanger Institute Data Sharing"/>
        </authorList>
    </citation>
    <scope>NUCLEOTIDE SEQUENCE [LARGE SCALE GENOMIC DNA]</scope>
</reference>
<evidence type="ECO:0000256" key="1">
    <source>
        <dbReference type="ARBA" id="ARBA00022553"/>
    </source>
</evidence>
<dbReference type="InterPro" id="IPR026642">
    <property type="entry name" value="Glcci1/FAM117"/>
</dbReference>